<evidence type="ECO:0000313" key="1">
    <source>
        <dbReference type="EMBL" id="SEL20363.1"/>
    </source>
</evidence>
<dbReference type="AlphaFoldDB" id="A0A1H7NA27"/>
<organism evidence="1 2">
    <name type="scientific">Haloferax larsenii</name>
    <dbReference type="NCBI Taxonomy" id="302484"/>
    <lineage>
        <taxon>Archaea</taxon>
        <taxon>Methanobacteriati</taxon>
        <taxon>Methanobacteriota</taxon>
        <taxon>Stenosarchaea group</taxon>
        <taxon>Halobacteria</taxon>
        <taxon>Halobacteriales</taxon>
        <taxon>Haloferacaceae</taxon>
        <taxon>Haloferax</taxon>
    </lineage>
</organism>
<dbReference type="OrthoDB" id="375745at2157"/>
<accession>A0A1H7NA27</accession>
<sequence length="76" mass="8488">MSRVVNIEVYCDNGDDGPEVFGVVSEHRPDLPKPFDEPLQNWVQGNFGHLEVGDSIAEAGELEYEPNGDIIEFRAK</sequence>
<gene>
    <name evidence="1" type="ORF">SAMN04488691_103240</name>
</gene>
<protein>
    <submittedName>
        <fullName evidence="1">Uncharacterized protein</fullName>
    </submittedName>
</protein>
<dbReference type="Proteomes" id="UP000183894">
    <property type="component" value="Unassembled WGS sequence"/>
</dbReference>
<proteinExistence type="predicted"/>
<name>A0A1H7NA27_HALLR</name>
<evidence type="ECO:0000313" key="2">
    <source>
        <dbReference type="Proteomes" id="UP000183894"/>
    </source>
</evidence>
<dbReference type="EMBL" id="FOAD01000003">
    <property type="protein sequence ID" value="SEL20363.1"/>
    <property type="molecule type" value="Genomic_DNA"/>
</dbReference>
<dbReference type="RefSeq" id="WP_074793267.1">
    <property type="nucleotide sequence ID" value="NZ_FOAD01000003.1"/>
</dbReference>
<reference evidence="1 2" key="1">
    <citation type="submission" date="2016-10" db="EMBL/GenBank/DDBJ databases">
        <authorList>
            <person name="de Groot N.N."/>
        </authorList>
    </citation>
    <scope>NUCLEOTIDE SEQUENCE [LARGE SCALE GENOMIC DNA]</scope>
    <source>
        <strain evidence="1 2">CDM_5</strain>
    </source>
</reference>